<reference evidence="1" key="1">
    <citation type="submission" date="2022-06" db="EMBL/GenBank/DDBJ databases">
        <authorList>
            <person name="Legras J.-L."/>
            <person name="Devillers H."/>
            <person name="Grondin C."/>
        </authorList>
    </citation>
    <scope>NUCLEOTIDE SEQUENCE</scope>
    <source>
        <strain evidence="1">CLIB 1444</strain>
    </source>
</reference>
<sequence>MNDIYFYKYLVNKQVFYRSKHCYALVNLKPLIDGHVLLVPYNPKIARFSQLNQEESIDYMNSLQTLTKFLTWEFKADSLNIAIQDGPESGQSIPHLHTHLIPRYKIDNLKGDSVHQNLENLDLDQYLKEFEQRRTQHKLHPQKFKSDDERINRSMEEMEKEAQYLASQFEKFKIAQ</sequence>
<keyword evidence="2" id="KW-1185">Reference proteome</keyword>
<evidence type="ECO:0000313" key="1">
    <source>
        <dbReference type="EMBL" id="CAH6723648.1"/>
    </source>
</evidence>
<proteinExistence type="predicted"/>
<comment type="caution">
    <text evidence="1">The sequence shown here is derived from an EMBL/GenBank/DDBJ whole genome shotgun (WGS) entry which is preliminary data.</text>
</comment>
<evidence type="ECO:0000313" key="2">
    <source>
        <dbReference type="Proteomes" id="UP001152531"/>
    </source>
</evidence>
<dbReference type="Proteomes" id="UP001152531">
    <property type="component" value="Unassembled WGS sequence"/>
</dbReference>
<accession>A0ACA9YFH1</accession>
<organism evidence="1 2">
    <name type="scientific">[Candida] jaroonii</name>
    <dbReference type="NCBI Taxonomy" id="467808"/>
    <lineage>
        <taxon>Eukaryota</taxon>
        <taxon>Fungi</taxon>
        <taxon>Dikarya</taxon>
        <taxon>Ascomycota</taxon>
        <taxon>Saccharomycotina</taxon>
        <taxon>Pichiomycetes</taxon>
        <taxon>Debaryomycetaceae</taxon>
        <taxon>Yamadazyma</taxon>
    </lineage>
</organism>
<name>A0ACA9YFH1_9ASCO</name>
<dbReference type="EMBL" id="CALSDN010000018">
    <property type="protein sequence ID" value="CAH6723648.1"/>
    <property type="molecule type" value="Genomic_DNA"/>
</dbReference>
<protein>
    <submittedName>
        <fullName evidence="1">Bis(5'-adenosyl)-triphosphatase</fullName>
    </submittedName>
</protein>
<gene>
    <name evidence="1" type="ORF">CLIB1444_18S00254</name>
</gene>